<dbReference type="EMBL" id="JAAGNN010000018">
    <property type="protein sequence ID" value="KAF4077316.1"/>
    <property type="molecule type" value="Genomic_DNA"/>
</dbReference>
<feature type="region of interest" description="Disordered" evidence="1">
    <location>
        <begin position="1"/>
        <end position="64"/>
    </location>
</feature>
<proteinExistence type="predicted"/>
<feature type="compositionally biased region" description="Basic and acidic residues" evidence="1">
    <location>
        <begin position="11"/>
        <end position="40"/>
    </location>
</feature>
<sequence length="90" mass="10343">MTSRTNLLPPLKRENPHAPEPLRSRDAFLRNERLNTEDPHCATSQATGREHHPRTEDNIPLPSLNDRDESLILRKILSLQVDIVGLITRF</sequence>
<gene>
    <name evidence="2" type="ORF">AMELA_G00206640</name>
</gene>
<evidence type="ECO:0000313" key="3">
    <source>
        <dbReference type="Proteomes" id="UP000593565"/>
    </source>
</evidence>
<reference evidence="2 3" key="1">
    <citation type="submission" date="2020-02" db="EMBL/GenBank/DDBJ databases">
        <title>A chromosome-scale genome assembly of the black bullhead catfish (Ameiurus melas).</title>
        <authorList>
            <person name="Wen M."/>
            <person name="Zham M."/>
            <person name="Cabau C."/>
            <person name="Klopp C."/>
            <person name="Donnadieu C."/>
            <person name="Roques C."/>
            <person name="Bouchez O."/>
            <person name="Lampietro C."/>
            <person name="Jouanno E."/>
            <person name="Herpin A."/>
            <person name="Louis A."/>
            <person name="Berthelot C."/>
            <person name="Parey E."/>
            <person name="Roest-Crollius H."/>
            <person name="Braasch I."/>
            <person name="Postlethwait J."/>
            <person name="Robinson-Rechavi M."/>
            <person name="Echchiki A."/>
            <person name="Begum T."/>
            <person name="Montfort J."/>
            <person name="Schartl M."/>
            <person name="Bobe J."/>
            <person name="Guiguen Y."/>
        </authorList>
    </citation>
    <scope>NUCLEOTIDE SEQUENCE [LARGE SCALE GENOMIC DNA]</scope>
    <source>
        <strain evidence="2">M_S1</strain>
        <tissue evidence="2">Blood</tissue>
    </source>
</reference>
<dbReference type="AlphaFoldDB" id="A0A7J6A3J9"/>
<organism evidence="2 3">
    <name type="scientific">Ameiurus melas</name>
    <name type="common">Black bullhead</name>
    <name type="synonym">Silurus melas</name>
    <dbReference type="NCBI Taxonomy" id="219545"/>
    <lineage>
        <taxon>Eukaryota</taxon>
        <taxon>Metazoa</taxon>
        <taxon>Chordata</taxon>
        <taxon>Craniata</taxon>
        <taxon>Vertebrata</taxon>
        <taxon>Euteleostomi</taxon>
        <taxon>Actinopterygii</taxon>
        <taxon>Neopterygii</taxon>
        <taxon>Teleostei</taxon>
        <taxon>Ostariophysi</taxon>
        <taxon>Siluriformes</taxon>
        <taxon>Ictaluridae</taxon>
        <taxon>Ameiurus</taxon>
    </lineage>
</organism>
<accession>A0A7J6A3J9</accession>
<evidence type="ECO:0000313" key="2">
    <source>
        <dbReference type="EMBL" id="KAF4077316.1"/>
    </source>
</evidence>
<keyword evidence="3" id="KW-1185">Reference proteome</keyword>
<feature type="compositionally biased region" description="Basic and acidic residues" evidence="1">
    <location>
        <begin position="48"/>
        <end position="57"/>
    </location>
</feature>
<comment type="caution">
    <text evidence="2">The sequence shown here is derived from an EMBL/GenBank/DDBJ whole genome shotgun (WGS) entry which is preliminary data.</text>
</comment>
<protein>
    <submittedName>
        <fullName evidence="2">Uncharacterized protein</fullName>
    </submittedName>
</protein>
<evidence type="ECO:0000256" key="1">
    <source>
        <dbReference type="SAM" id="MobiDB-lite"/>
    </source>
</evidence>
<dbReference type="Proteomes" id="UP000593565">
    <property type="component" value="Unassembled WGS sequence"/>
</dbReference>
<name>A0A7J6A3J9_AMEME</name>